<dbReference type="Proteomes" id="UP000191153">
    <property type="component" value="Unassembled WGS sequence"/>
</dbReference>
<dbReference type="GO" id="GO:1990281">
    <property type="term" value="C:efflux pump complex"/>
    <property type="evidence" value="ECO:0007669"/>
    <property type="project" value="TreeGrafter"/>
</dbReference>
<evidence type="ECO:0000256" key="4">
    <source>
        <dbReference type="ARBA" id="ARBA00022452"/>
    </source>
</evidence>
<evidence type="ECO:0000256" key="8">
    <source>
        <dbReference type="SAM" id="Coils"/>
    </source>
</evidence>
<dbReference type="AlphaFoldDB" id="A0A1T4JW90"/>
<keyword evidence="9" id="KW-0732">Signal</keyword>
<protein>
    <submittedName>
        <fullName evidence="10">Outer membrane factor, OMF family</fullName>
    </submittedName>
</protein>
<name>A0A1T4JW90_9FUSO</name>
<dbReference type="GO" id="GO:0015562">
    <property type="term" value="F:efflux transmembrane transporter activity"/>
    <property type="evidence" value="ECO:0007669"/>
    <property type="project" value="InterPro"/>
</dbReference>
<keyword evidence="5" id="KW-0812">Transmembrane</keyword>
<organism evidence="10 11">
    <name type="scientific">Cetobacterium ceti</name>
    <dbReference type="NCBI Taxonomy" id="180163"/>
    <lineage>
        <taxon>Bacteria</taxon>
        <taxon>Fusobacteriati</taxon>
        <taxon>Fusobacteriota</taxon>
        <taxon>Fusobacteriia</taxon>
        <taxon>Fusobacteriales</taxon>
        <taxon>Fusobacteriaceae</taxon>
        <taxon>Cetobacterium</taxon>
    </lineage>
</organism>
<dbReference type="PANTHER" id="PTHR30026:SF20">
    <property type="entry name" value="OUTER MEMBRANE PROTEIN TOLC"/>
    <property type="match status" value="1"/>
</dbReference>
<evidence type="ECO:0000256" key="9">
    <source>
        <dbReference type="SAM" id="SignalP"/>
    </source>
</evidence>
<evidence type="ECO:0000256" key="5">
    <source>
        <dbReference type="ARBA" id="ARBA00022692"/>
    </source>
</evidence>
<proteinExistence type="inferred from homology"/>
<dbReference type="OrthoDB" id="13803at2"/>
<dbReference type="SUPFAM" id="SSF56954">
    <property type="entry name" value="Outer membrane efflux proteins (OEP)"/>
    <property type="match status" value="1"/>
</dbReference>
<dbReference type="Pfam" id="PF02321">
    <property type="entry name" value="OEP"/>
    <property type="match status" value="2"/>
</dbReference>
<reference evidence="10 11" key="1">
    <citation type="submission" date="2017-02" db="EMBL/GenBank/DDBJ databases">
        <authorList>
            <person name="Peterson S.W."/>
        </authorList>
    </citation>
    <scope>NUCLEOTIDE SEQUENCE [LARGE SCALE GENOMIC DNA]</scope>
    <source>
        <strain evidence="10 11">ATCC 700028</strain>
    </source>
</reference>
<keyword evidence="8" id="KW-0175">Coiled coil</keyword>
<dbReference type="EMBL" id="FUWX01000004">
    <property type="protein sequence ID" value="SJZ34404.1"/>
    <property type="molecule type" value="Genomic_DNA"/>
</dbReference>
<keyword evidence="4" id="KW-1134">Transmembrane beta strand</keyword>
<evidence type="ECO:0000256" key="2">
    <source>
        <dbReference type="ARBA" id="ARBA00007613"/>
    </source>
</evidence>
<evidence type="ECO:0000256" key="7">
    <source>
        <dbReference type="ARBA" id="ARBA00023237"/>
    </source>
</evidence>
<gene>
    <name evidence="10" type="ORF">SAMN02745174_00130</name>
</gene>
<comment type="subcellular location">
    <subcellularLocation>
        <location evidence="1">Cell outer membrane</location>
    </subcellularLocation>
</comment>
<feature type="coiled-coil region" evidence="8">
    <location>
        <begin position="138"/>
        <end position="165"/>
    </location>
</feature>
<feature type="chain" id="PRO_5010529059" evidence="9">
    <location>
        <begin position="18"/>
        <end position="418"/>
    </location>
</feature>
<evidence type="ECO:0000256" key="6">
    <source>
        <dbReference type="ARBA" id="ARBA00023136"/>
    </source>
</evidence>
<evidence type="ECO:0000313" key="11">
    <source>
        <dbReference type="Proteomes" id="UP000191153"/>
    </source>
</evidence>
<accession>A0A1T4JW90</accession>
<keyword evidence="6" id="KW-0472">Membrane</keyword>
<keyword evidence="3" id="KW-0813">Transport</keyword>
<feature type="signal peptide" evidence="9">
    <location>
        <begin position="1"/>
        <end position="17"/>
    </location>
</feature>
<dbReference type="STRING" id="180163.SAMN02745174_00130"/>
<evidence type="ECO:0000313" key="10">
    <source>
        <dbReference type="EMBL" id="SJZ34404.1"/>
    </source>
</evidence>
<dbReference type="GO" id="GO:0009279">
    <property type="term" value="C:cell outer membrane"/>
    <property type="evidence" value="ECO:0007669"/>
    <property type="project" value="UniProtKB-SubCell"/>
</dbReference>
<dbReference type="InterPro" id="IPR051906">
    <property type="entry name" value="TolC-like"/>
</dbReference>
<comment type="similarity">
    <text evidence="2">Belongs to the outer membrane factor (OMF) (TC 1.B.17) family.</text>
</comment>
<evidence type="ECO:0000256" key="1">
    <source>
        <dbReference type="ARBA" id="ARBA00004442"/>
    </source>
</evidence>
<keyword evidence="11" id="KW-1185">Reference proteome</keyword>
<sequence length="418" mass="47785">MKKIIGMLLLFSTAVFARELTLDEAINMALKNSREIKTSELSRENSQLNLQRAFKTALPTVMYDGSYQRSEYGRTIDQEKNRKRGYQQSIGIYQPLFQGGAILAGIQGAKSYENMANLMYLAEKRDIRLETIEIYSNIVRLEKNLVVLETSKKELEARHKKQKMQLDMRLITKADLLKTEYNILEVESNIIATNNSIEIAKKNLKVKLQLPEKETIEVKAFTIPEDLLSKIDFQEDLTGALKNSISAKIAKDKVNVAAAEKTVARADLLPKVQAFAKYGTYEKKHFDESVNDASWTGGVSVSWNVFEFGKGYDSYKISRNKEEIEELNKSITTDNIEIKVTNNYLDLVRLDKLRNSRKKALEAARENFKMDTERYNVGLISTVDYLISETQVRQAAVDYNTVVIDYLVAFEKYRSALI</sequence>
<dbReference type="Gene3D" id="1.20.1600.10">
    <property type="entry name" value="Outer membrane efflux proteins (OEP)"/>
    <property type="match status" value="1"/>
</dbReference>
<dbReference type="RefSeq" id="WP_078692678.1">
    <property type="nucleotide sequence ID" value="NZ_FUWX01000004.1"/>
</dbReference>
<dbReference type="PANTHER" id="PTHR30026">
    <property type="entry name" value="OUTER MEMBRANE PROTEIN TOLC"/>
    <property type="match status" value="1"/>
</dbReference>
<dbReference type="InterPro" id="IPR003423">
    <property type="entry name" value="OMP_efflux"/>
</dbReference>
<dbReference type="GO" id="GO:0015288">
    <property type="term" value="F:porin activity"/>
    <property type="evidence" value="ECO:0007669"/>
    <property type="project" value="TreeGrafter"/>
</dbReference>
<keyword evidence="7" id="KW-0998">Cell outer membrane</keyword>
<evidence type="ECO:0000256" key="3">
    <source>
        <dbReference type="ARBA" id="ARBA00022448"/>
    </source>
</evidence>